<name>A0ABU9VUU6_9CLOT</name>
<evidence type="ECO:0000313" key="4">
    <source>
        <dbReference type="Proteomes" id="UP001407405"/>
    </source>
</evidence>
<keyword evidence="2" id="KW-0812">Transmembrane</keyword>
<feature type="compositionally biased region" description="Low complexity" evidence="1">
    <location>
        <begin position="112"/>
        <end position="122"/>
    </location>
</feature>
<feature type="transmembrane region" description="Helical" evidence="2">
    <location>
        <begin position="28"/>
        <end position="51"/>
    </location>
</feature>
<feature type="region of interest" description="Disordered" evidence="1">
    <location>
        <begin position="100"/>
        <end position="122"/>
    </location>
</feature>
<protein>
    <submittedName>
        <fullName evidence="3">Uncharacterized protein</fullName>
    </submittedName>
</protein>
<comment type="caution">
    <text evidence="3">The sequence shown here is derived from an EMBL/GenBank/DDBJ whole genome shotgun (WGS) entry which is preliminary data.</text>
</comment>
<dbReference type="Proteomes" id="UP001407405">
    <property type="component" value="Unassembled WGS sequence"/>
</dbReference>
<accession>A0ABU9VUU6</accession>
<reference evidence="3 4" key="1">
    <citation type="submission" date="2024-04" db="EMBL/GenBank/DDBJ databases">
        <title>Genome sequencing and metabolic network reconstruction of aminoacids and betaine degradation by Anoxynatronum sibiricum.</title>
        <authorList>
            <person name="Detkova E.N."/>
            <person name="Boltjanskaja Y.V."/>
            <person name="Mardanov A.V."/>
            <person name="Kevbrin V."/>
        </authorList>
    </citation>
    <scope>NUCLEOTIDE SEQUENCE [LARGE SCALE GENOMIC DNA]</scope>
    <source>
        <strain evidence="3 4">Z-7981</strain>
    </source>
</reference>
<keyword evidence="4" id="KW-1185">Reference proteome</keyword>
<keyword evidence="2" id="KW-1133">Transmembrane helix</keyword>
<dbReference type="RefSeq" id="WP_343186247.1">
    <property type="nucleotide sequence ID" value="NZ_JBCITM010000010.1"/>
</dbReference>
<feature type="compositionally biased region" description="Basic residues" evidence="1">
    <location>
        <begin position="101"/>
        <end position="111"/>
    </location>
</feature>
<evidence type="ECO:0000313" key="3">
    <source>
        <dbReference type="EMBL" id="MEN1760926.1"/>
    </source>
</evidence>
<evidence type="ECO:0000256" key="2">
    <source>
        <dbReference type="SAM" id="Phobius"/>
    </source>
</evidence>
<evidence type="ECO:0000256" key="1">
    <source>
        <dbReference type="SAM" id="MobiDB-lite"/>
    </source>
</evidence>
<proteinExistence type="predicted"/>
<sequence>MGKKQGKQTDTRQMSLAGLYARGKKRYLLVNGVISWGLSTGIIFLTLSSLWKNGFSFSHWKQTVLGAPAVGTLLIFMAGGLLWGLITWSMVEKQMAALQTSKKKQPHKGLKSVKQVKGVKGS</sequence>
<organism evidence="3 4">
    <name type="scientific">Anoxynatronum sibiricum</name>
    <dbReference type="NCBI Taxonomy" id="210623"/>
    <lineage>
        <taxon>Bacteria</taxon>
        <taxon>Bacillati</taxon>
        <taxon>Bacillota</taxon>
        <taxon>Clostridia</taxon>
        <taxon>Eubacteriales</taxon>
        <taxon>Clostridiaceae</taxon>
        <taxon>Anoxynatronum</taxon>
    </lineage>
</organism>
<keyword evidence="2" id="KW-0472">Membrane</keyword>
<gene>
    <name evidence="3" type="ORF">AAIG11_10590</name>
</gene>
<dbReference type="EMBL" id="JBCITM010000010">
    <property type="protein sequence ID" value="MEN1760926.1"/>
    <property type="molecule type" value="Genomic_DNA"/>
</dbReference>
<feature type="transmembrane region" description="Helical" evidence="2">
    <location>
        <begin position="63"/>
        <end position="86"/>
    </location>
</feature>